<dbReference type="InterPro" id="IPR039299">
    <property type="entry name" value="SEOA"/>
</dbReference>
<evidence type="ECO:0000259" key="2">
    <source>
        <dbReference type="Pfam" id="PF14576"/>
    </source>
</evidence>
<reference evidence="3 4" key="1">
    <citation type="journal article" date="2023" name="Science">
        <title>Elucidation of the pathway for biosynthesis of saponin adjuvants from the soapbark tree.</title>
        <authorList>
            <person name="Reed J."/>
            <person name="Orme A."/>
            <person name="El-Demerdash A."/>
            <person name="Owen C."/>
            <person name="Martin L.B.B."/>
            <person name="Misra R.C."/>
            <person name="Kikuchi S."/>
            <person name="Rejzek M."/>
            <person name="Martin A.C."/>
            <person name="Harkess A."/>
            <person name="Leebens-Mack J."/>
            <person name="Louveau T."/>
            <person name="Stephenson M.J."/>
            <person name="Osbourn A."/>
        </authorList>
    </citation>
    <scope>NUCLEOTIDE SEQUENCE [LARGE SCALE GENOMIC DNA]</scope>
    <source>
        <strain evidence="3">S10</strain>
    </source>
</reference>
<sequence>MNSAMSFIYSSVFLICLSASEKYLVLEEQNEGVLFILYSHMELVGNIVTVSCIGLCSSKVGDYYGLSAKSNRGSYLRLQSYAKITQDQVEAQHMEKWYLSYIHVEGGKHAAVLGRDGTKPEAEFDIPNLILEQIYCKMSCIEGKKNIDVKEISESVLTMLSSYSFSAQLVMTIAAFATKYGDDFWVCADDQNRLLKHGHVTRLVQRRQIENKQESLSSLHGLITIIMQVIEYMMKVDQMLTKLQSGSNNQDLSLVDMKKAISSFVLNTTEGIMVCTTRFTSLLSNDHGALQLTVSMSSCTHSQE</sequence>
<dbReference type="PANTHER" id="PTHR33232">
    <property type="entry name" value="PROTEIN SIEVE ELEMENT OCCLUSION B-LIKE"/>
    <property type="match status" value="1"/>
</dbReference>
<dbReference type="Pfam" id="PF14576">
    <property type="entry name" value="SEO_N"/>
    <property type="match status" value="1"/>
</dbReference>
<keyword evidence="1" id="KW-0732">Signal</keyword>
<dbReference type="GO" id="GO:0010088">
    <property type="term" value="P:phloem development"/>
    <property type="evidence" value="ECO:0007669"/>
    <property type="project" value="InterPro"/>
</dbReference>
<feature type="domain" description="Sieve element occlusion N-terminal" evidence="2">
    <location>
        <begin position="125"/>
        <end position="288"/>
    </location>
</feature>
<evidence type="ECO:0000313" key="3">
    <source>
        <dbReference type="EMBL" id="KAJ7982143.1"/>
    </source>
</evidence>
<proteinExistence type="predicted"/>
<accession>A0AAD7QIH6</accession>
<dbReference type="InterPro" id="IPR027942">
    <property type="entry name" value="SEO_N"/>
</dbReference>
<organism evidence="3 4">
    <name type="scientific">Quillaja saponaria</name>
    <name type="common">Soap bark tree</name>
    <dbReference type="NCBI Taxonomy" id="32244"/>
    <lineage>
        <taxon>Eukaryota</taxon>
        <taxon>Viridiplantae</taxon>
        <taxon>Streptophyta</taxon>
        <taxon>Embryophyta</taxon>
        <taxon>Tracheophyta</taxon>
        <taxon>Spermatophyta</taxon>
        <taxon>Magnoliopsida</taxon>
        <taxon>eudicotyledons</taxon>
        <taxon>Gunneridae</taxon>
        <taxon>Pentapetalae</taxon>
        <taxon>rosids</taxon>
        <taxon>fabids</taxon>
        <taxon>Fabales</taxon>
        <taxon>Quillajaceae</taxon>
        <taxon>Quillaja</taxon>
    </lineage>
</organism>
<comment type="caution">
    <text evidence="3">The sequence shown here is derived from an EMBL/GenBank/DDBJ whole genome shotgun (WGS) entry which is preliminary data.</text>
</comment>
<dbReference type="KEGG" id="qsa:O6P43_001299"/>
<gene>
    <name evidence="3" type="ORF">O6P43_001299</name>
</gene>
<dbReference type="Proteomes" id="UP001163823">
    <property type="component" value="Chromosome 1"/>
</dbReference>
<feature type="signal peptide" evidence="1">
    <location>
        <begin position="1"/>
        <end position="20"/>
    </location>
</feature>
<dbReference type="PANTHER" id="PTHR33232:SF9">
    <property type="entry name" value="PROTEIN SIEVE ELEMENT OCCLUSION B"/>
    <property type="match status" value="1"/>
</dbReference>
<evidence type="ECO:0000256" key="1">
    <source>
        <dbReference type="SAM" id="SignalP"/>
    </source>
</evidence>
<dbReference type="EMBL" id="JARAOO010000001">
    <property type="protein sequence ID" value="KAJ7982143.1"/>
    <property type="molecule type" value="Genomic_DNA"/>
</dbReference>
<keyword evidence="4" id="KW-1185">Reference proteome</keyword>
<feature type="chain" id="PRO_5042211571" evidence="1">
    <location>
        <begin position="21"/>
        <end position="304"/>
    </location>
</feature>
<name>A0AAD7QIH6_QUISA</name>
<protein>
    <submittedName>
        <fullName evidence="3">E3 ubiquitin-protein ligase</fullName>
    </submittedName>
</protein>
<dbReference type="AlphaFoldDB" id="A0AAD7QIH6"/>
<evidence type="ECO:0000313" key="4">
    <source>
        <dbReference type="Proteomes" id="UP001163823"/>
    </source>
</evidence>